<protein>
    <submittedName>
        <fullName evidence="2">Methenyltetrahydrofolate cyclohydrolase</fullName>
        <ecNumber evidence="2">3.5.4.9</ecNumber>
    </submittedName>
</protein>
<dbReference type="InterPro" id="IPR036178">
    <property type="entry name" value="Formintransfe-cycloase-like_sf"/>
</dbReference>
<proteinExistence type="predicted"/>
<sequence length="210" mass="23847">MKNLEVKDFIDNLSSKAPTPGGGSVAALCASLSSALTAMVFNLTIGKKEFYEYDEDKQQIVEDRLKKVEEYKYKALELAEEDSKSFLYLMNAFKLPKSTEKEKEIRQNTINKAYINAVEVPFQLLRETYELYDCVYYACTLGNKTLVSDVGIAAILVQAVMESCALNIKINIKGIDNEIYNEKLRRKCDDLIINGNKRKMEIINIVNSKL</sequence>
<dbReference type="PATRIC" id="fig|1121290.3.peg.1555"/>
<name>A0A1E8EYQ7_9CLOT</name>
<dbReference type="Gene3D" id="1.20.120.680">
    <property type="entry name" value="Formiminotetrahydrofolate cyclodeaminase monomer, up-and-down helical bundle"/>
    <property type="match status" value="1"/>
</dbReference>
<dbReference type="RefSeq" id="WP_084027587.1">
    <property type="nucleotide sequence ID" value="NZ_LZFO01000022.1"/>
</dbReference>
<reference evidence="2 3" key="1">
    <citation type="submission" date="2016-06" db="EMBL/GenBank/DDBJ databases">
        <title>Genome sequence of Clostridium acetireducens DSM 10703.</title>
        <authorList>
            <person name="Poehlein A."/>
            <person name="Fluechter S."/>
            <person name="Duerre P."/>
            <person name="Daniel R."/>
        </authorList>
    </citation>
    <scope>NUCLEOTIDE SEQUENCE [LARGE SCALE GENOMIC DNA]</scope>
    <source>
        <strain evidence="2 3">DSM 10703</strain>
    </source>
</reference>
<evidence type="ECO:0000313" key="2">
    <source>
        <dbReference type="EMBL" id="OFI05801.1"/>
    </source>
</evidence>
<accession>A0A1E8EYQ7</accession>
<dbReference type="SUPFAM" id="SSF101262">
    <property type="entry name" value="Methenyltetrahydrofolate cyclohydrolase-like"/>
    <property type="match status" value="1"/>
</dbReference>
<dbReference type="STRING" id="1121290.CLAOCE_15680"/>
<dbReference type="GO" id="GO:0004477">
    <property type="term" value="F:methenyltetrahydrofolate cyclohydrolase activity"/>
    <property type="evidence" value="ECO:0007669"/>
    <property type="project" value="UniProtKB-EC"/>
</dbReference>
<dbReference type="EMBL" id="LZFO01000022">
    <property type="protein sequence ID" value="OFI05801.1"/>
    <property type="molecule type" value="Genomic_DNA"/>
</dbReference>
<comment type="caution">
    <text evidence="2">The sequence shown here is derived from an EMBL/GenBank/DDBJ whole genome shotgun (WGS) entry which is preliminary data.</text>
</comment>
<keyword evidence="2" id="KW-0378">Hydrolase</keyword>
<dbReference type="InterPro" id="IPR007044">
    <property type="entry name" value="Cyclodeamin/CycHdrlase"/>
</dbReference>
<dbReference type="Proteomes" id="UP000175744">
    <property type="component" value="Unassembled WGS sequence"/>
</dbReference>
<dbReference type="OrthoDB" id="7959174at2"/>
<dbReference type="EC" id="3.5.4.9" evidence="2"/>
<dbReference type="Pfam" id="PF04961">
    <property type="entry name" value="FTCD_C"/>
    <property type="match status" value="1"/>
</dbReference>
<feature type="domain" description="Cyclodeaminase/cyclohydrolase" evidence="1">
    <location>
        <begin position="6"/>
        <end position="189"/>
    </location>
</feature>
<evidence type="ECO:0000259" key="1">
    <source>
        <dbReference type="Pfam" id="PF04961"/>
    </source>
</evidence>
<organism evidence="2 3">
    <name type="scientific">Clostridium acetireducens DSM 10703</name>
    <dbReference type="NCBI Taxonomy" id="1121290"/>
    <lineage>
        <taxon>Bacteria</taxon>
        <taxon>Bacillati</taxon>
        <taxon>Bacillota</taxon>
        <taxon>Clostridia</taxon>
        <taxon>Eubacteriales</taxon>
        <taxon>Clostridiaceae</taxon>
        <taxon>Clostridium</taxon>
    </lineage>
</organism>
<dbReference type="AlphaFoldDB" id="A0A1E8EYQ7"/>
<gene>
    <name evidence="2" type="primary">fchA</name>
    <name evidence="2" type="ORF">CLOACE_15680</name>
</gene>
<evidence type="ECO:0000313" key="3">
    <source>
        <dbReference type="Proteomes" id="UP000175744"/>
    </source>
</evidence>
<keyword evidence="3" id="KW-1185">Reference proteome</keyword>